<name>A0ACC1J7K2_9FUNG</name>
<sequence length="525" mass="56384">MTSAVAISSPLSDTPFSASAHSTDDSKGILSPLSSSSITIATLNGQRPSTEICNDKSHSSFIDFDRDALGIAPIAVASTETANHSRTDLAKQSLELPKINMRPASMDHSRIHGTQVDSAQPSPRSTTHEDDIEEYDATAAGELALTAPLTTQADSNTAAVAAKPSKLVRSATTEHQKPRTAAMSKSLDVPRTKHFESEGVLSREALKRGKAEDAIYGATGVGPARFQSLPRSFSSRIGLGSTLASRSRPGDLRYTIRPHPLYSEIVEVIDCEEHAPIYRKISRSSKSWRETFHEVGADEDDYAIPNGANLFDSDYELGATFSGSPAEFATTFETAYGGSRGGAGFDSAFSSAANIATGRGGRTMPAAAASCVTFQSVASSAGDQQYNAGGESVLATHHANTGFLSTASILHAATAQMSRAGSTGFGRSFDRGLLWEALAPYPNQFPLHIKDSRTVIDNVSLISMVLDRQHFCYRFQMGPNRMRWIAKRVRKHQLALLCYVRNTIIAEIFVNYEKGYSPYGSAPNA</sequence>
<evidence type="ECO:0000313" key="1">
    <source>
        <dbReference type="EMBL" id="KAJ1940573.1"/>
    </source>
</evidence>
<proteinExistence type="predicted"/>
<reference evidence="1" key="1">
    <citation type="submission" date="2022-07" db="EMBL/GenBank/DDBJ databases">
        <title>Phylogenomic reconstructions and comparative analyses of Kickxellomycotina fungi.</title>
        <authorList>
            <person name="Reynolds N.K."/>
            <person name="Stajich J.E."/>
            <person name="Barry K."/>
            <person name="Grigoriev I.V."/>
            <person name="Crous P."/>
            <person name="Smith M.E."/>
        </authorList>
    </citation>
    <scope>NUCLEOTIDE SEQUENCE</scope>
    <source>
        <strain evidence="1">NRRL 5244</strain>
    </source>
</reference>
<accession>A0ACC1J7K2</accession>
<dbReference type="EMBL" id="JANBPW010002505">
    <property type="protein sequence ID" value="KAJ1940573.1"/>
    <property type="molecule type" value="Genomic_DNA"/>
</dbReference>
<gene>
    <name evidence="1" type="ORF">FBU59_003771</name>
</gene>
<protein>
    <submittedName>
        <fullName evidence="1">Uncharacterized protein</fullName>
    </submittedName>
</protein>
<dbReference type="Proteomes" id="UP001150603">
    <property type="component" value="Unassembled WGS sequence"/>
</dbReference>
<comment type="caution">
    <text evidence="1">The sequence shown here is derived from an EMBL/GenBank/DDBJ whole genome shotgun (WGS) entry which is preliminary data.</text>
</comment>
<evidence type="ECO:0000313" key="2">
    <source>
        <dbReference type="Proteomes" id="UP001150603"/>
    </source>
</evidence>
<feature type="non-terminal residue" evidence="1">
    <location>
        <position position="525"/>
    </location>
</feature>
<keyword evidence="2" id="KW-1185">Reference proteome</keyword>
<organism evidence="1 2">
    <name type="scientific">Linderina macrospora</name>
    <dbReference type="NCBI Taxonomy" id="4868"/>
    <lineage>
        <taxon>Eukaryota</taxon>
        <taxon>Fungi</taxon>
        <taxon>Fungi incertae sedis</taxon>
        <taxon>Zoopagomycota</taxon>
        <taxon>Kickxellomycotina</taxon>
        <taxon>Kickxellomycetes</taxon>
        <taxon>Kickxellales</taxon>
        <taxon>Kickxellaceae</taxon>
        <taxon>Linderina</taxon>
    </lineage>
</organism>